<protein>
    <submittedName>
        <fullName evidence="2">Uncharacterized protein</fullName>
    </submittedName>
</protein>
<reference evidence="2 3" key="1">
    <citation type="submission" date="2020-04" db="EMBL/GenBank/DDBJ databases">
        <authorList>
            <person name="De Canck E."/>
        </authorList>
    </citation>
    <scope>NUCLEOTIDE SEQUENCE [LARGE SCALE GENOMIC DNA]</scope>
    <source>
        <strain evidence="2 3">LMG 28614</strain>
    </source>
</reference>
<dbReference type="GO" id="GO:0009307">
    <property type="term" value="P:DNA restriction-modification system"/>
    <property type="evidence" value="ECO:0007669"/>
    <property type="project" value="UniProtKB-KW"/>
</dbReference>
<evidence type="ECO:0000313" key="3">
    <source>
        <dbReference type="Proteomes" id="UP000494365"/>
    </source>
</evidence>
<evidence type="ECO:0000256" key="1">
    <source>
        <dbReference type="ARBA" id="ARBA00022747"/>
    </source>
</evidence>
<organism evidence="2 3">
    <name type="scientific">Paraburkholderia ultramafica</name>
    <dbReference type="NCBI Taxonomy" id="1544867"/>
    <lineage>
        <taxon>Bacteria</taxon>
        <taxon>Pseudomonadati</taxon>
        <taxon>Pseudomonadota</taxon>
        <taxon>Betaproteobacteria</taxon>
        <taxon>Burkholderiales</taxon>
        <taxon>Burkholderiaceae</taxon>
        <taxon>Paraburkholderia</taxon>
    </lineage>
</organism>
<keyword evidence="1" id="KW-0680">Restriction system</keyword>
<sequence>MRAYADLAQNLDEAGYSAKQIETFEKETAFYSEVRAAIKNNSGEELDTKPFEADMRHLINTYIQADPADLLGDLSSLSLTELIIETGIHDAIARKLNEKGKLSRNAIAEGIINNVRKTIIRDQLTDPKFYEQMSKLLEDLIQQKRDDTESYEQFLKNAEALAKKLGNQGQDSSKLPTALQGNKEAAVLYNNLPSVLAAAVPENTVEEPTPPYGDEYLTLALMLDKAIREKAPSGWKGDSAREAQVLNAIYPIMKRNKAATMAIFDIIKNQPGY</sequence>
<dbReference type="EMBL" id="CADIKK010000008">
    <property type="protein sequence ID" value="CAB3785244.1"/>
    <property type="molecule type" value="Genomic_DNA"/>
</dbReference>
<gene>
    <name evidence="2" type="ORF">LMG28614_02085</name>
</gene>
<accession>A0A6S7B4H7</accession>
<dbReference type="AlphaFoldDB" id="A0A6S7B4H7"/>
<name>A0A6S7B4H7_9BURK</name>
<keyword evidence="3" id="KW-1185">Reference proteome</keyword>
<dbReference type="Proteomes" id="UP000494365">
    <property type="component" value="Unassembled WGS sequence"/>
</dbReference>
<proteinExistence type="predicted"/>
<dbReference type="PANTHER" id="PTHR30195:SF15">
    <property type="entry name" value="TYPE I RESTRICTION ENZYME HINDI ENDONUCLEASE SUBUNIT"/>
    <property type="match status" value="1"/>
</dbReference>
<dbReference type="InterPro" id="IPR051268">
    <property type="entry name" value="Type-I_R_enzyme_R_subunit"/>
</dbReference>
<dbReference type="RefSeq" id="WP_175149438.1">
    <property type="nucleotide sequence ID" value="NZ_CADIKK010000008.1"/>
</dbReference>
<dbReference type="PANTHER" id="PTHR30195">
    <property type="entry name" value="TYPE I SITE-SPECIFIC DEOXYRIBONUCLEASE PROTEIN SUBUNIT M AND R"/>
    <property type="match status" value="1"/>
</dbReference>
<evidence type="ECO:0000313" key="2">
    <source>
        <dbReference type="EMBL" id="CAB3785244.1"/>
    </source>
</evidence>